<dbReference type="PROSITE" id="PS50102">
    <property type="entry name" value="RRM"/>
    <property type="match status" value="2"/>
</dbReference>
<proteinExistence type="predicted"/>
<evidence type="ECO:0000259" key="6">
    <source>
        <dbReference type="PROSITE" id="PS50102"/>
    </source>
</evidence>
<feature type="compositionally biased region" description="Basic and acidic residues" evidence="5">
    <location>
        <begin position="489"/>
        <end position="505"/>
    </location>
</feature>
<dbReference type="InterPro" id="IPR035979">
    <property type="entry name" value="RBD_domain_sf"/>
</dbReference>
<feature type="compositionally biased region" description="Basic and acidic residues" evidence="5">
    <location>
        <begin position="715"/>
        <end position="727"/>
    </location>
</feature>
<dbReference type="STRING" id="3871.A0A1J7HEB1"/>
<keyword evidence="2 4" id="KW-0694">RNA-binding</keyword>
<dbReference type="FunFam" id="3.30.70.330:FF:000879">
    <property type="entry name" value="Splicing factor U2af large subunit A"/>
    <property type="match status" value="1"/>
</dbReference>
<feature type="compositionally biased region" description="Basic and acidic residues" evidence="5">
    <location>
        <begin position="568"/>
        <end position="579"/>
    </location>
</feature>
<dbReference type="SMART" id="SM00360">
    <property type="entry name" value="RRM"/>
    <property type="match status" value="2"/>
</dbReference>
<organism evidence="7 8">
    <name type="scientific">Lupinus angustifolius</name>
    <name type="common">Narrow-leaved blue lupine</name>
    <dbReference type="NCBI Taxonomy" id="3871"/>
    <lineage>
        <taxon>Eukaryota</taxon>
        <taxon>Viridiplantae</taxon>
        <taxon>Streptophyta</taxon>
        <taxon>Embryophyta</taxon>
        <taxon>Tracheophyta</taxon>
        <taxon>Spermatophyta</taxon>
        <taxon>Magnoliopsida</taxon>
        <taxon>eudicotyledons</taxon>
        <taxon>Gunneridae</taxon>
        <taxon>Pentapetalae</taxon>
        <taxon>rosids</taxon>
        <taxon>fabids</taxon>
        <taxon>Fabales</taxon>
        <taxon>Fabaceae</taxon>
        <taxon>Papilionoideae</taxon>
        <taxon>50 kb inversion clade</taxon>
        <taxon>genistoids sensu lato</taxon>
        <taxon>core genistoids</taxon>
        <taxon>Genisteae</taxon>
        <taxon>Lupinus</taxon>
    </lineage>
</organism>
<reference evidence="7 8" key="1">
    <citation type="journal article" date="2017" name="Plant Biotechnol. J.">
        <title>A comprehensive draft genome sequence for lupin (Lupinus angustifolius), an emerging health food: insights into plant-microbe interactions and legume evolution.</title>
        <authorList>
            <person name="Hane J.K."/>
            <person name="Ming Y."/>
            <person name="Kamphuis L.G."/>
            <person name="Nelson M.N."/>
            <person name="Garg G."/>
            <person name="Atkins C.A."/>
            <person name="Bayer P.E."/>
            <person name="Bravo A."/>
            <person name="Bringans S."/>
            <person name="Cannon S."/>
            <person name="Edwards D."/>
            <person name="Foley R."/>
            <person name="Gao L.L."/>
            <person name="Harrison M.J."/>
            <person name="Huang W."/>
            <person name="Hurgobin B."/>
            <person name="Li S."/>
            <person name="Liu C.W."/>
            <person name="McGrath A."/>
            <person name="Morahan G."/>
            <person name="Murray J."/>
            <person name="Weller J."/>
            <person name="Jian J."/>
            <person name="Singh K.B."/>
        </authorList>
    </citation>
    <scope>NUCLEOTIDE SEQUENCE [LARGE SCALE GENOMIC DNA]</scope>
    <source>
        <strain evidence="8">cv. Tanjil</strain>
        <tissue evidence="7">Whole plant</tissue>
    </source>
</reference>
<evidence type="ECO:0000256" key="3">
    <source>
        <dbReference type="ARBA" id="ARBA00023187"/>
    </source>
</evidence>
<feature type="domain" description="RRM" evidence="6">
    <location>
        <begin position="854"/>
        <end position="937"/>
    </location>
</feature>
<name>A0A1J7HEB1_LUPAN</name>
<dbReference type="InterPro" id="IPR012677">
    <property type="entry name" value="Nucleotide-bd_a/b_plait_sf"/>
</dbReference>
<dbReference type="OMA" id="EYVEMAH"/>
<feature type="compositionally biased region" description="Basic and acidic residues" evidence="5">
    <location>
        <begin position="314"/>
        <end position="330"/>
    </location>
</feature>
<feature type="compositionally biased region" description="Basic and acidic residues" evidence="5">
    <location>
        <begin position="229"/>
        <end position="240"/>
    </location>
</feature>
<dbReference type="SUPFAM" id="SSF54928">
    <property type="entry name" value="RNA-binding domain, RBD"/>
    <property type="match status" value="2"/>
</dbReference>
<gene>
    <name evidence="7" type="ORF">TanjilG_20502</name>
</gene>
<feature type="region of interest" description="Disordered" evidence="5">
    <location>
        <begin position="131"/>
        <end position="450"/>
    </location>
</feature>
<feature type="compositionally biased region" description="Basic and acidic residues" evidence="5">
    <location>
        <begin position="376"/>
        <end position="388"/>
    </location>
</feature>
<feature type="compositionally biased region" description="Basic and acidic residues" evidence="5">
    <location>
        <begin position="150"/>
        <end position="166"/>
    </location>
</feature>
<evidence type="ECO:0000313" key="8">
    <source>
        <dbReference type="Proteomes" id="UP000188354"/>
    </source>
</evidence>
<protein>
    <recommendedName>
        <fullName evidence="6">RRM domain-containing protein</fullName>
    </recommendedName>
</protein>
<feature type="compositionally biased region" description="Polar residues" evidence="5">
    <location>
        <begin position="477"/>
        <end position="487"/>
    </location>
</feature>
<dbReference type="GO" id="GO:0003723">
    <property type="term" value="F:RNA binding"/>
    <property type="evidence" value="ECO:0007669"/>
    <property type="project" value="UniProtKB-UniRule"/>
</dbReference>
<dbReference type="Gramene" id="OIV98778">
    <property type="protein sequence ID" value="OIV98778"/>
    <property type="gene ID" value="TanjilG_20502"/>
</dbReference>
<evidence type="ECO:0000313" key="7">
    <source>
        <dbReference type="EMBL" id="OIV98778.1"/>
    </source>
</evidence>
<dbReference type="InterPro" id="IPR000504">
    <property type="entry name" value="RRM_dom"/>
</dbReference>
<accession>A0A1J7HEB1</accession>
<feature type="compositionally biased region" description="Basic residues" evidence="5">
    <location>
        <begin position="77"/>
        <end position="92"/>
    </location>
</feature>
<feature type="compositionally biased region" description="Basic and acidic residues" evidence="5">
    <location>
        <begin position="653"/>
        <end position="669"/>
    </location>
</feature>
<feature type="compositionally biased region" description="Basic and acidic residues" evidence="5">
    <location>
        <begin position="590"/>
        <end position="641"/>
    </location>
</feature>
<evidence type="ECO:0000256" key="4">
    <source>
        <dbReference type="PROSITE-ProRule" id="PRU00176"/>
    </source>
</evidence>
<sequence>MIIIIQGKMSWSGRLKEKHGQHNRLSMDNYDEESAARTRPSSLEDIMFRRKQKELLENGKDPAKKSRNTSPEDSSKKFSHRFHSLGTGKHHNSSVSGMEEQALKELVMVSSRKKIASICIKGDRLIEGKDRENDNLETKSSAGLNNKNRTTKESNTGREMHEESKTGRVMHGWRSNERMRDNSEYDVGNKHSKDSVNKDRYAETNRPKYERKIQKKNQIADDESPNKYPAERKHVKDSHDRGKRKKWSSNDSKEVAEKKNHIDSADKHRHTEDSRGKYEREIKEKYRNGDDKTQDRNAARKKDIMKRHNSGNYEIKERREKMRSHFEESTKKRRRSRSQERVDRRRRSQSFSPRAQKHSSYNEEHNELSVLSQKDTSGKKHSDIERSRVSTNDSNDDHHRHGGSTSRLGGYSPRKRKSEAAVKTPSPSKNSMEKKRVGWDLPPVGTDNPASAFISSSFQLSNHTVLSNMRENDNLETKSSAGLNNKNRTTKESNTGREMHEESKTGRVMHGWRSNERMRDNSEYDVGNKHSKDSVNKDRYAETNRPKYERKIQKKNQIADDESPNKYPAERKHVKDSHDRGKRKKWSSNDSKEVAEKKNHIDSADKHRHTEDSRGKYEREIKEKYRNGDDKTQDRNAARKKDIMKRHNSGNYEIKERREKMRSHFEESTKKRRRSRSQERVDRRRRSQSFSPRAQKHSSYNEEHNELSVLSQKDTSGKKHSDIERSRVSTNDSNDDHHRHGGSTSRLGGYSPRKRKSEAAVKTPSPSKNSMEKKRVGWDLPPVGTDNPASAFISSSFQLSNHTVLSNMHDVVAATSVDPAIVKPLPVSFVNNVLTGKNANIDSVQLTQATRPMRRLYLENLPDSASEKTVVDCFNNLLLPASVNHIQQAQPCISCILHKDRGQALVEFLTAEDASAALSFDGITLFGSTVKIRRPKDYVEAATGEPERSADASVTISEIVVDSPDKIFIGGISNHLSSEMLMEIAGAFGSLKAYHFETKDTNGLCAFLEYVDHSVTIKACAGLNGMKLAGKVLTVVQAMPDSSPLENGGKSPSYGIPEHAKPLLRKPTQVLKIKDVFTVESLSSLSDMAIEEILKDVRSECARFGTIKSLNVIKHSSEKTNLEECEVVNAVDSKEASQDTVHVIDNTESSISEKATDPKPKETSGVEFHYEKEVEEDKFDDDCISVNADKHAHGGFDNKSCQGEQLVSDATVEDKGNSIIQECPDHQDTPEVGQKLHDTMMANDVGVDIENKIVAGDMNLTSTIGTFREGFSEHTTSSGTELVGPSKGINEEDDISNHIFESGSVLVEFGRTEACCLAAHSLHGRFFDDRKVTVEYVALNLYRERFKE</sequence>
<dbReference type="Pfam" id="PF00076">
    <property type="entry name" value="RRM_1"/>
    <property type="match status" value="1"/>
</dbReference>
<evidence type="ECO:0000256" key="5">
    <source>
        <dbReference type="SAM" id="MobiDB-lite"/>
    </source>
</evidence>
<dbReference type="GO" id="GO:0008380">
    <property type="term" value="P:RNA splicing"/>
    <property type="evidence" value="ECO:0007669"/>
    <property type="project" value="UniProtKB-KW"/>
</dbReference>
<feature type="region of interest" description="Disordered" evidence="5">
    <location>
        <begin position="13"/>
        <end position="97"/>
    </location>
</feature>
<keyword evidence="1" id="KW-0507">mRNA processing</keyword>
<feature type="region of interest" description="Disordered" evidence="5">
    <location>
        <begin position="469"/>
        <end position="782"/>
    </location>
</feature>
<dbReference type="EMBL" id="CM007373">
    <property type="protein sequence ID" value="OIV98778.1"/>
    <property type="molecule type" value="Genomic_DNA"/>
</dbReference>
<feature type="compositionally biased region" description="Basic and acidic residues" evidence="5">
    <location>
        <begin position="251"/>
        <end position="302"/>
    </location>
</feature>
<evidence type="ECO:0000256" key="1">
    <source>
        <dbReference type="ARBA" id="ARBA00022664"/>
    </source>
</evidence>
<feature type="compositionally biased region" description="Basic and acidic residues" evidence="5">
    <location>
        <begin position="53"/>
        <end position="64"/>
    </location>
</feature>
<evidence type="ECO:0000256" key="2">
    <source>
        <dbReference type="ARBA" id="ARBA00022884"/>
    </source>
</evidence>
<feature type="compositionally biased region" description="Polar residues" evidence="5">
    <location>
        <begin position="138"/>
        <end position="148"/>
    </location>
</feature>
<feature type="compositionally biased region" description="Basic and acidic residues" evidence="5">
    <location>
        <begin position="513"/>
        <end position="551"/>
    </location>
</feature>
<feature type="domain" description="RRM" evidence="6">
    <location>
        <begin position="965"/>
        <end position="1040"/>
    </location>
</feature>
<keyword evidence="3" id="KW-0508">mRNA splicing</keyword>
<dbReference type="Proteomes" id="UP000188354">
    <property type="component" value="Chromosome LG13"/>
</dbReference>
<dbReference type="PANTHER" id="PTHR23139">
    <property type="entry name" value="RNA-BINDING PROTEIN"/>
    <property type="match status" value="1"/>
</dbReference>
<keyword evidence="8" id="KW-1185">Reference proteome</keyword>
<dbReference type="GO" id="GO:0006397">
    <property type="term" value="P:mRNA processing"/>
    <property type="evidence" value="ECO:0007669"/>
    <property type="project" value="UniProtKB-KW"/>
</dbReference>
<feature type="compositionally biased region" description="Basic and acidic residues" evidence="5">
    <location>
        <begin position="174"/>
        <end position="212"/>
    </location>
</feature>
<dbReference type="Gene3D" id="3.30.70.330">
    <property type="match status" value="4"/>
</dbReference>